<reference evidence="3" key="1">
    <citation type="journal article" date="2009" name="Science">
        <title>The B73 maize genome: complexity, diversity, and dynamics.</title>
        <authorList>
            <person name="Schnable P.S."/>
            <person name="Ware D."/>
            <person name="Fulton R.S."/>
            <person name="Stein J.C."/>
            <person name="Wei F."/>
            <person name="Pasternak S."/>
            <person name="Liang C."/>
            <person name="Zhang J."/>
            <person name="Fulton L."/>
            <person name="Graves T.A."/>
            <person name="Minx P."/>
            <person name="Reily A.D."/>
            <person name="Courtney L."/>
            <person name="Kruchowski S.S."/>
            <person name="Tomlinson C."/>
            <person name="Strong C."/>
            <person name="Delehaunty K."/>
            <person name="Fronick C."/>
            <person name="Courtney B."/>
            <person name="Rock S.M."/>
            <person name="Belter E."/>
            <person name="Du F."/>
            <person name="Kim K."/>
            <person name="Abbott R.M."/>
            <person name="Cotton M."/>
            <person name="Levy A."/>
            <person name="Marchetto P."/>
            <person name="Ochoa K."/>
            <person name="Jackson S.M."/>
            <person name="Gillam B."/>
            <person name="Chen W."/>
            <person name="Yan L."/>
            <person name="Higginbotham J."/>
            <person name="Cardenas M."/>
            <person name="Waligorski J."/>
            <person name="Applebaum E."/>
            <person name="Phelps L."/>
            <person name="Falcone J."/>
            <person name="Kanchi K."/>
            <person name="Thane T."/>
            <person name="Scimone A."/>
            <person name="Thane N."/>
            <person name="Henke J."/>
            <person name="Wang T."/>
            <person name="Ruppert J."/>
            <person name="Shah N."/>
            <person name="Rotter K."/>
            <person name="Hodges J."/>
            <person name="Ingenthron E."/>
            <person name="Cordes M."/>
            <person name="Kohlberg S."/>
            <person name="Sgro J."/>
            <person name="Delgado B."/>
            <person name="Mead K."/>
            <person name="Chinwalla A."/>
            <person name="Leonard S."/>
            <person name="Crouse K."/>
            <person name="Collura K."/>
            <person name="Kudrna D."/>
            <person name="Currie J."/>
            <person name="He R."/>
            <person name="Angelova A."/>
            <person name="Rajasekar S."/>
            <person name="Mueller T."/>
            <person name="Lomeli R."/>
            <person name="Scara G."/>
            <person name="Ko A."/>
            <person name="Delaney K."/>
            <person name="Wissotski M."/>
            <person name="Lopez G."/>
            <person name="Campos D."/>
            <person name="Braidotti M."/>
            <person name="Ashley E."/>
            <person name="Golser W."/>
            <person name="Kim H."/>
            <person name="Lee S."/>
            <person name="Lin J."/>
            <person name="Dujmic Z."/>
            <person name="Kim W."/>
            <person name="Talag J."/>
            <person name="Zuccolo A."/>
            <person name="Fan C."/>
            <person name="Sebastian A."/>
            <person name="Kramer M."/>
            <person name="Spiegel L."/>
            <person name="Nascimento L."/>
            <person name="Zutavern T."/>
            <person name="Miller B."/>
            <person name="Ambroise C."/>
            <person name="Muller S."/>
            <person name="Spooner W."/>
            <person name="Narechania A."/>
            <person name="Ren L."/>
            <person name="Wei S."/>
            <person name="Kumari S."/>
            <person name="Faga B."/>
            <person name="Levy M.J."/>
            <person name="McMahan L."/>
            <person name="Van Buren P."/>
            <person name="Vaughn M.W."/>
            <person name="Ying K."/>
            <person name="Yeh C.-T."/>
            <person name="Emrich S.J."/>
            <person name="Jia Y."/>
            <person name="Kalyanaraman A."/>
            <person name="Hsia A.-P."/>
            <person name="Barbazuk W.B."/>
            <person name="Baucom R.S."/>
            <person name="Brutnell T.P."/>
            <person name="Carpita N.C."/>
            <person name="Chaparro C."/>
            <person name="Chia J.-M."/>
            <person name="Deragon J.-M."/>
            <person name="Estill J.C."/>
            <person name="Fu Y."/>
            <person name="Jeddeloh J.A."/>
            <person name="Han Y."/>
            <person name="Lee H."/>
            <person name="Li P."/>
            <person name="Lisch D.R."/>
            <person name="Liu S."/>
            <person name="Liu Z."/>
            <person name="Nagel D.H."/>
            <person name="McCann M.C."/>
            <person name="SanMiguel P."/>
            <person name="Myers A.M."/>
            <person name="Nettleton D."/>
            <person name="Nguyen J."/>
            <person name="Penning B.W."/>
            <person name="Ponnala L."/>
            <person name="Schneider K.L."/>
            <person name="Schwartz D.C."/>
            <person name="Sharma A."/>
            <person name="Soderlund C."/>
            <person name="Springer N.M."/>
            <person name="Sun Q."/>
            <person name="Wang H."/>
            <person name="Waterman M."/>
            <person name="Westerman R."/>
            <person name="Wolfgruber T.K."/>
            <person name="Yang L."/>
            <person name="Yu Y."/>
            <person name="Zhang L."/>
            <person name="Zhou S."/>
            <person name="Zhu Q."/>
            <person name="Bennetzen J.L."/>
            <person name="Dawe R.K."/>
            <person name="Jiang J."/>
            <person name="Jiang N."/>
            <person name="Presting G.G."/>
            <person name="Wessler S.R."/>
            <person name="Aluru S."/>
            <person name="Martienssen R.A."/>
            <person name="Clifton S.W."/>
            <person name="McCombie W.R."/>
            <person name="Wing R.A."/>
            <person name="Wilson R.K."/>
        </authorList>
    </citation>
    <scope>NUCLEOTIDE SEQUENCE [LARGE SCALE GENOMIC DNA]</scope>
    <source>
        <strain evidence="3">cv. B73</strain>
    </source>
</reference>
<feature type="compositionally biased region" description="Basic and acidic residues" evidence="1">
    <location>
        <begin position="192"/>
        <end position="216"/>
    </location>
</feature>
<evidence type="ECO:0000256" key="1">
    <source>
        <dbReference type="SAM" id="MobiDB-lite"/>
    </source>
</evidence>
<evidence type="ECO:0000313" key="3">
    <source>
        <dbReference type="Proteomes" id="UP000007305"/>
    </source>
</evidence>
<feature type="region of interest" description="Disordered" evidence="1">
    <location>
        <begin position="192"/>
        <end position="267"/>
    </location>
</feature>
<keyword evidence="3" id="KW-1185">Reference proteome</keyword>
<dbReference type="EnsemblPlants" id="Zm00001eb411240_T002">
    <property type="protein sequence ID" value="Zm00001eb411240_P002"/>
    <property type="gene ID" value="Zm00001eb411240"/>
</dbReference>
<dbReference type="AlphaFoldDB" id="A0A804RE75"/>
<proteinExistence type="predicted"/>
<dbReference type="Gramene" id="Zm00001eb411240_T002">
    <property type="protein sequence ID" value="Zm00001eb411240_P002"/>
    <property type="gene ID" value="Zm00001eb411240"/>
</dbReference>
<reference evidence="2" key="3">
    <citation type="submission" date="2021-05" db="UniProtKB">
        <authorList>
            <consortium name="EnsemblPlants"/>
        </authorList>
    </citation>
    <scope>IDENTIFICATION</scope>
    <source>
        <strain evidence="2">cv. B73</strain>
    </source>
</reference>
<dbReference type="InParanoid" id="A0A804RE75"/>
<name>A0A804RE75_MAIZE</name>
<reference evidence="2" key="2">
    <citation type="submission" date="2019-07" db="EMBL/GenBank/DDBJ databases">
        <authorList>
            <person name="Seetharam A."/>
            <person name="Woodhouse M."/>
            <person name="Cannon E."/>
        </authorList>
    </citation>
    <scope>NUCLEOTIDE SEQUENCE [LARGE SCALE GENOMIC DNA]</scope>
    <source>
        <strain evidence="2">cv. B73</strain>
    </source>
</reference>
<dbReference type="Proteomes" id="UP000007305">
    <property type="component" value="Chromosome 10"/>
</dbReference>
<accession>A0A804RE75</accession>
<protein>
    <submittedName>
        <fullName evidence="2">Uncharacterized protein</fullName>
    </submittedName>
</protein>
<organism evidence="2 3">
    <name type="scientific">Zea mays</name>
    <name type="common">Maize</name>
    <dbReference type="NCBI Taxonomy" id="4577"/>
    <lineage>
        <taxon>Eukaryota</taxon>
        <taxon>Viridiplantae</taxon>
        <taxon>Streptophyta</taxon>
        <taxon>Embryophyta</taxon>
        <taxon>Tracheophyta</taxon>
        <taxon>Spermatophyta</taxon>
        <taxon>Magnoliopsida</taxon>
        <taxon>Liliopsida</taxon>
        <taxon>Poales</taxon>
        <taxon>Poaceae</taxon>
        <taxon>PACMAD clade</taxon>
        <taxon>Panicoideae</taxon>
        <taxon>Andropogonodae</taxon>
        <taxon>Andropogoneae</taxon>
        <taxon>Tripsacinae</taxon>
        <taxon>Zea</taxon>
    </lineage>
</organism>
<sequence length="297" mass="31998">MEVDLVQKTDKVKVTGELSSEEVETARQTSQVEAADSTFIGEVDRLEKAGNIDVELIVHVNQIGEGAEAASVSEESSQQVGNIEHAYTQKEASVSDLPTKIETLHFDAIIKELPQKAPDNMQTDIAMTPKQSHNPEDNAVFEAVTEVPSTAQDHTSEKPVLVVDVSVAAGSAAPEHAEAAYCISESNKVEENHVNAEPRRKNNESDHGVVPSDKEIQNNVPGDMEESSEQHEGDGAPAVDQPNNTSEMLPETGEQFPDSGNSPDINLEAASLGNVDQGARYRLPPLDKGRFQVADLV</sequence>
<evidence type="ECO:0000313" key="2">
    <source>
        <dbReference type="EnsemblPlants" id="Zm00001eb411240_P002"/>
    </source>
</evidence>